<feature type="transmembrane region" description="Helical" evidence="1">
    <location>
        <begin position="95"/>
        <end position="125"/>
    </location>
</feature>
<keyword evidence="1" id="KW-0472">Membrane</keyword>
<evidence type="ECO:0000256" key="1">
    <source>
        <dbReference type="SAM" id="Phobius"/>
    </source>
</evidence>
<gene>
    <name evidence="2" type="ORF">O6P43_004599</name>
</gene>
<dbReference type="AlphaFoldDB" id="A0AAD7Q463"/>
<feature type="transmembrane region" description="Helical" evidence="1">
    <location>
        <begin position="173"/>
        <end position="195"/>
    </location>
</feature>
<reference evidence="2" key="1">
    <citation type="journal article" date="2023" name="Science">
        <title>Elucidation of the pathway for biosynthesis of saponin adjuvants from the soapbark tree.</title>
        <authorList>
            <person name="Reed J."/>
            <person name="Orme A."/>
            <person name="El-Demerdash A."/>
            <person name="Owen C."/>
            <person name="Martin L.B.B."/>
            <person name="Misra R.C."/>
            <person name="Kikuchi S."/>
            <person name="Rejzek M."/>
            <person name="Martin A.C."/>
            <person name="Harkess A."/>
            <person name="Leebens-Mack J."/>
            <person name="Louveau T."/>
            <person name="Stephenson M.J."/>
            <person name="Osbourn A."/>
        </authorList>
    </citation>
    <scope>NUCLEOTIDE SEQUENCE</scope>
    <source>
        <strain evidence="2">S10</strain>
    </source>
</reference>
<keyword evidence="1" id="KW-1133">Transmembrane helix</keyword>
<feature type="transmembrane region" description="Helical" evidence="1">
    <location>
        <begin position="272"/>
        <end position="293"/>
    </location>
</feature>
<feature type="transmembrane region" description="Helical" evidence="1">
    <location>
        <begin position="239"/>
        <end position="260"/>
    </location>
</feature>
<evidence type="ECO:0000313" key="2">
    <source>
        <dbReference type="EMBL" id="KAJ7974547.1"/>
    </source>
</evidence>
<protein>
    <submittedName>
        <fullName evidence="2">Transmembrane protein</fullName>
    </submittedName>
</protein>
<keyword evidence="3" id="KW-1185">Reference proteome</keyword>
<feature type="transmembrane region" description="Helical" evidence="1">
    <location>
        <begin position="146"/>
        <end position="167"/>
    </location>
</feature>
<dbReference type="PANTHER" id="PTHR36714:SF2">
    <property type="entry name" value="TRANSMEMBRANE PROTEIN"/>
    <property type="match status" value="1"/>
</dbReference>
<keyword evidence="1 2" id="KW-0812">Transmembrane</keyword>
<dbReference type="KEGG" id="qsa:O6P43_004599"/>
<dbReference type="EMBL" id="JARAOO010000003">
    <property type="protein sequence ID" value="KAJ7974546.1"/>
    <property type="molecule type" value="Genomic_DNA"/>
</dbReference>
<sequence>MENNQRKMKEKLGLFQIFKESVQIPLRNPNFIIFIFLTSLPLFCFLFMYEKFYQRTILETVKISQEVRETECTFCYDWKTLQLIQRVIEEVSYKFLLLLISYLGIFHFLDLFNAIATVNSASVIYKGDKDLNLKEMFCRHLMQTRFKGPLITGIYVLLLTSLVSMGLVCQATYIYFTVFSPFFTIIYLVWLIALLTKYLEWSAVWNMGIVISLLEEKEGDVALVISENLGRGSRHCGTLLMFAYSVWRFSLTLICLYLRYSGEGNEILITTVHISMVCLANVLKWVAFVVYFYDCKKRISEKEISIEGGQDMTV</sequence>
<proteinExistence type="predicted"/>
<dbReference type="PANTHER" id="PTHR36714">
    <property type="entry name" value="T23E23.1"/>
    <property type="match status" value="1"/>
</dbReference>
<accession>A0AAD7Q463</accession>
<comment type="caution">
    <text evidence="2">The sequence shown here is derived from an EMBL/GenBank/DDBJ whole genome shotgun (WGS) entry which is preliminary data.</text>
</comment>
<evidence type="ECO:0000313" key="3">
    <source>
        <dbReference type="Proteomes" id="UP001163823"/>
    </source>
</evidence>
<feature type="transmembrane region" description="Helical" evidence="1">
    <location>
        <begin position="31"/>
        <end position="49"/>
    </location>
</feature>
<name>A0AAD7Q463_QUISA</name>
<dbReference type="EMBL" id="JARAOO010000003">
    <property type="protein sequence ID" value="KAJ7974547.1"/>
    <property type="molecule type" value="Genomic_DNA"/>
</dbReference>
<dbReference type="Proteomes" id="UP001163823">
    <property type="component" value="Chromosome 3"/>
</dbReference>
<organism evidence="2 3">
    <name type="scientific">Quillaja saponaria</name>
    <name type="common">Soap bark tree</name>
    <dbReference type="NCBI Taxonomy" id="32244"/>
    <lineage>
        <taxon>Eukaryota</taxon>
        <taxon>Viridiplantae</taxon>
        <taxon>Streptophyta</taxon>
        <taxon>Embryophyta</taxon>
        <taxon>Tracheophyta</taxon>
        <taxon>Spermatophyta</taxon>
        <taxon>Magnoliopsida</taxon>
        <taxon>eudicotyledons</taxon>
        <taxon>Gunneridae</taxon>
        <taxon>Pentapetalae</taxon>
        <taxon>rosids</taxon>
        <taxon>fabids</taxon>
        <taxon>Fabales</taxon>
        <taxon>Quillajaceae</taxon>
        <taxon>Quillaja</taxon>
    </lineage>
</organism>